<dbReference type="CDD" id="cd04647">
    <property type="entry name" value="LbH_MAT_like"/>
    <property type="match status" value="1"/>
</dbReference>
<evidence type="ECO:0000256" key="4">
    <source>
        <dbReference type="ARBA" id="ARBA00023315"/>
    </source>
</evidence>
<protein>
    <submittedName>
        <fullName evidence="5">Galactoside O-acetyltransferase</fullName>
    </submittedName>
</protein>
<gene>
    <name evidence="5" type="ORF">C4H11_03670</name>
</gene>
<comment type="similarity">
    <text evidence="1">Belongs to the transferase hexapeptide repeat family.</text>
</comment>
<keyword evidence="4" id="KW-0012">Acyltransferase</keyword>
<dbReference type="Gene3D" id="2.160.10.10">
    <property type="entry name" value="Hexapeptide repeat proteins"/>
    <property type="match status" value="1"/>
</dbReference>
<keyword evidence="6" id="KW-1185">Reference proteome</keyword>
<dbReference type="PANTHER" id="PTHR23416">
    <property type="entry name" value="SIALIC ACID SYNTHASE-RELATED"/>
    <property type="match status" value="1"/>
</dbReference>
<dbReference type="Pfam" id="PF00132">
    <property type="entry name" value="Hexapep"/>
    <property type="match status" value="1"/>
</dbReference>
<sequence length="175" mass="18895">MEVLRVDPRTLTPEEHAEGVRQAQVLFRLNHTMPYTEEYDTLVHELFGKNIGRGVRLMPGLTGVCFHKVNIAEGVIIMNNCLMMGRGGISIGEGAMIAANVQLISNNHDLHDRQILLCKPVRICRNAWVGAGATVLPGVTIGENAVVAAGAVVTRDVAPNTIVGGNPAKLIREIQ</sequence>
<accession>A0ABM6TAV6</accession>
<name>A0ABM6TAV6_9BACE</name>
<dbReference type="EMBL" id="CP027231">
    <property type="protein sequence ID" value="AVM53949.1"/>
    <property type="molecule type" value="Genomic_DNA"/>
</dbReference>
<reference evidence="5 6" key="1">
    <citation type="submission" date="2018-02" db="EMBL/GenBank/DDBJ databases">
        <authorList>
            <person name="Holder M.E."/>
            <person name="Ajami N.J."/>
            <person name="Petrosino J.F."/>
        </authorList>
    </citation>
    <scope>NUCLEOTIDE SEQUENCE [LARGE SCALE GENOMIC DNA]</scope>
    <source>
        <strain evidence="5 6">ATCC 33285</strain>
    </source>
</reference>
<proteinExistence type="inferred from homology"/>
<dbReference type="InterPro" id="IPR011004">
    <property type="entry name" value="Trimer_LpxA-like_sf"/>
</dbReference>
<evidence type="ECO:0000313" key="5">
    <source>
        <dbReference type="EMBL" id="AVM53949.1"/>
    </source>
</evidence>
<dbReference type="InterPro" id="IPR051159">
    <property type="entry name" value="Hexapeptide_acetyltransf"/>
</dbReference>
<dbReference type="RefSeq" id="WP_106043090.1">
    <property type="nucleotide sequence ID" value="NZ_CP027231.1"/>
</dbReference>
<dbReference type="Proteomes" id="UP000238304">
    <property type="component" value="Chromosome"/>
</dbReference>
<evidence type="ECO:0000256" key="3">
    <source>
        <dbReference type="ARBA" id="ARBA00022737"/>
    </source>
</evidence>
<organism evidence="5 6">
    <name type="scientific">Bacteroides zoogleoformans</name>
    <dbReference type="NCBI Taxonomy" id="28119"/>
    <lineage>
        <taxon>Bacteria</taxon>
        <taxon>Pseudomonadati</taxon>
        <taxon>Bacteroidota</taxon>
        <taxon>Bacteroidia</taxon>
        <taxon>Bacteroidales</taxon>
        <taxon>Bacteroidaceae</taxon>
        <taxon>Bacteroides</taxon>
    </lineage>
</organism>
<evidence type="ECO:0000313" key="6">
    <source>
        <dbReference type="Proteomes" id="UP000238304"/>
    </source>
</evidence>
<dbReference type="SUPFAM" id="SSF51161">
    <property type="entry name" value="Trimeric LpxA-like enzymes"/>
    <property type="match status" value="1"/>
</dbReference>
<dbReference type="InterPro" id="IPR018357">
    <property type="entry name" value="Hexapep_transf_CS"/>
</dbReference>
<keyword evidence="2" id="KW-0808">Transferase</keyword>
<dbReference type="InterPro" id="IPR001451">
    <property type="entry name" value="Hexapep"/>
</dbReference>
<evidence type="ECO:0000256" key="2">
    <source>
        <dbReference type="ARBA" id="ARBA00022679"/>
    </source>
</evidence>
<evidence type="ECO:0000256" key="1">
    <source>
        <dbReference type="ARBA" id="ARBA00007274"/>
    </source>
</evidence>
<dbReference type="PROSITE" id="PS00101">
    <property type="entry name" value="HEXAPEP_TRANSFERASES"/>
    <property type="match status" value="1"/>
</dbReference>
<dbReference type="PANTHER" id="PTHR23416:SF23">
    <property type="entry name" value="ACETYLTRANSFERASE C18B11.09C-RELATED"/>
    <property type="match status" value="1"/>
</dbReference>
<keyword evidence="3" id="KW-0677">Repeat</keyword>